<evidence type="ECO:0000259" key="7">
    <source>
        <dbReference type="Pfam" id="PF01262"/>
    </source>
</evidence>
<keyword evidence="5" id="KW-0520">NAD</keyword>
<evidence type="ECO:0000313" key="9">
    <source>
        <dbReference type="Proteomes" id="UP000736373"/>
    </source>
</evidence>
<evidence type="ECO:0000256" key="6">
    <source>
        <dbReference type="ARBA" id="ARBA00048202"/>
    </source>
</evidence>
<dbReference type="Pfam" id="PF01262">
    <property type="entry name" value="AlaDh_PNT_C"/>
    <property type="match status" value="1"/>
</dbReference>
<feature type="domain" description="Alanine dehydrogenase/pyridine nucleotide transhydrogenase NAD(H)-binding" evidence="7">
    <location>
        <begin position="13"/>
        <end position="90"/>
    </location>
</feature>
<keyword evidence="4" id="KW-1278">Translocase</keyword>
<accession>A0ABR7PJS7</accession>
<sequence length="93" mass="9782">MAAGCGAEYEGRRGGNCPLNEADWVVTKHGVALVGYTNVPSMVAADASSLYAHNLLDFLNLIVTKEGALNIALSDDIVAATFLSRDGEVARRS</sequence>
<dbReference type="PANTHER" id="PTHR10160">
    <property type="entry name" value="NAD(P) TRANSHYDROGENASE"/>
    <property type="match status" value="1"/>
</dbReference>
<protein>
    <recommendedName>
        <fullName evidence="2">proton-translocating NAD(P)(+) transhydrogenase</fullName>
        <ecNumber evidence="2">7.1.1.1</ecNumber>
    </recommendedName>
</protein>
<evidence type="ECO:0000256" key="1">
    <source>
        <dbReference type="ARBA" id="ARBA00003943"/>
    </source>
</evidence>
<organism evidence="8 9">
    <name type="scientific">Paraburkholderia podalyriae</name>
    <dbReference type="NCBI Taxonomy" id="1938811"/>
    <lineage>
        <taxon>Bacteria</taxon>
        <taxon>Pseudomonadati</taxon>
        <taxon>Pseudomonadota</taxon>
        <taxon>Betaproteobacteria</taxon>
        <taxon>Burkholderiales</taxon>
        <taxon>Burkholderiaceae</taxon>
        <taxon>Paraburkholderia</taxon>
    </lineage>
</organism>
<keyword evidence="3" id="KW-0521">NADP</keyword>
<dbReference type="InterPro" id="IPR007698">
    <property type="entry name" value="AlaDH/PNT_NAD(H)-bd"/>
</dbReference>
<comment type="function">
    <text evidence="1">The transhydrogenation between NADH and NADP is coupled to respiration and ATP hydrolysis and functions as a proton pump across the membrane.</text>
</comment>
<comment type="catalytic activity">
    <reaction evidence="6">
        <text>NAD(+) + NADPH + H(+)(in) = NADH + NADP(+) + H(+)(out)</text>
        <dbReference type="Rhea" id="RHEA:47992"/>
        <dbReference type="ChEBI" id="CHEBI:15378"/>
        <dbReference type="ChEBI" id="CHEBI:57540"/>
        <dbReference type="ChEBI" id="CHEBI:57783"/>
        <dbReference type="ChEBI" id="CHEBI:57945"/>
        <dbReference type="ChEBI" id="CHEBI:58349"/>
        <dbReference type="EC" id="7.1.1.1"/>
    </reaction>
</comment>
<evidence type="ECO:0000256" key="4">
    <source>
        <dbReference type="ARBA" id="ARBA00022967"/>
    </source>
</evidence>
<dbReference type="EMBL" id="VZQQ01000003">
    <property type="protein sequence ID" value="MBC8746048.1"/>
    <property type="molecule type" value="Genomic_DNA"/>
</dbReference>
<evidence type="ECO:0000256" key="3">
    <source>
        <dbReference type="ARBA" id="ARBA00022857"/>
    </source>
</evidence>
<name>A0ABR7PJS7_9BURK</name>
<dbReference type="EC" id="7.1.1.1" evidence="2"/>
<evidence type="ECO:0000256" key="2">
    <source>
        <dbReference type="ARBA" id="ARBA00012943"/>
    </source>
</evidence>
<dbReference type="Proteomes" id="UP000736373">
    <property type="component" value="Unassembled WGS sequence"/>
</dbReference>
<evidence type="ECO:0000313" key="8">
    <source>
        <dbReference type="EMBL" id="MBC8746048.1"/>
    </source>
</evidence>
<gene>
    <name evidence="8" type="ORF">F6X42_05210</name>
</gene>
<proteinExistence type="predicted"/>
<reference evidence="8 9" key="1">
    <citation type="submission" date="2019-09" db="EMBL/GenBank/DDBJ databases">
        <title>Paraburkholderia podalyriae sp. nov., A South African Podalyria-associated rhizobium.</title>
        <authorList>
            <person name="Mavima L."/>
            <person name="Beukes C.W."/>
            <person name="Palmer M."/>
            <person name="De Meyer S.E."/>
            <person name="James E.K."/>
            <person name="Maluk M."/>
            <person name="Avontuur J.R."/>
            <person name="Chan W.Y."/>
            <person name="Venter S.N."/>
            <person name="Steenkamp E.T."/>
        </authorList>
    </citation>
    <scope>NUCLEOTIDE SEQUENCE [LARGE SCALE GENOMIC DNA]</scope>
    <source>
        <strain evidence="8 9">WC7.3b</strain>
    </source>
</reference>
<keyword evidence="9" id="KW-1185">Reference proteome</keyword>
<comment type="caution">
    <text evidence="8">The sequence shown here is derived from an EMBL/GenBank/DDBJ whole genome shotgun (WGS) entry which is preliminary data.</text>
</comment>
<dbReference type="Gene3D" id="3.40.50.720">
    <property type="entry name" value="NAD(P)-binding Rossmann-like Domain"/>
    <property type="match status" value="2"/>
</dbReference>
<dbReference type="PANTHER" id="PTHR10160:SF19">
    <property type="entry name" value="PROTON-TRANSLOCATING NAD(P)(+) TRANSHYDROGENASE"/>
    <property type="match status" value="1"/>
</dbReference>
<evidence type="ECO:0000256" key="5">
    <source>
        <dbReference type="ARBA" id="ARBA00023027"/>
    </source>
</evidence>